<dbReference type="InterPro" id="IPR029018">
    <property type="entry name" value="Hex-like_dom2"/>
</dbReference>
<dbReference type="GO" id="GO:0016787">
    <property type="term" value="F:hydrolase activity"/>
    <property type="evidence" value="ECO:0007669"/>
    <property type="project" value="UniProtKB-KW"/>
</dbReference>
<dbReference type="Gene3D" id="3.20.20.520">
    <property type="entry name" value="Glycosyl hydrolase family 115"/>
    <property type="match status" value="1"/>
</dbReference>
<proteinExistence type="predicted"/>
<protein>
    <recommendedName>
        <fullName evidence="3">Gylcosyl hydrolase 115 C-terminal domain-containing protein</fullName>
    </recommendedName>
</protein>
<dbReference type="PANTHER" id="PTHR37842:SF2">
    <property type="entry name" value="GYLCOSYL HYDROLASE 115 C-TERMINAL DOMAIN-CONTAINING PROTEIN"/>
    <property type="match status" value="1"/>
</dbReference>
<dbReference type="Gene3D" id="1.20.58.2150">
    <property type="match status" value="1"/>
</dbReference>
<name>A0A0M8MH27_9FLAO</name>
<dbReference type="OrthoDB" id="8727830at2"/>
<evidence type="ECO:0000313" key="4">
    <source>
        <dbReference type="EMBL" id="KOS05637.1"/>
    </source>
</evidence>
<feature type="signal peptide" evidence="2">
    <location>
        <begin position="1"/>
        <end position="23"/>
    </location>
</feature>
<dbReference type="InterPro" id="IPR041437">
    <property type="entry name" value="GH115_C"/>
</dbReference>
<dbReference type="Gene3D" id="2.60.120.1620">
    <property type="match status" value="1"/>
</dbReference>
<dbReference type="Pfam" id="PF17829">
    <property type="entry name" value="GH115_C"/>
    <property type="match status" value="1"/>
</dbReference>
<gene>
    <name evidence="4" type="ORF">AM493_06015</name>
</gene>
<evidence type="ECO:0000313" key="5">
    <source>
        <dbReference type="Proteomes" id="UP000037755"/>
    </source>
</evidence>
<dbReference type="PATRIC" id="fig|1202724.3.peg.1246"/>
<dbReference type="AlphaFoldDB" id="A0A0M8MH27"/>
<organism evidence="4 5">
    <name type="scientific">Flavobacterium akiainvivens</name>
    <dbReference type="NCBI Taxonomy" id="1202724"/>
    <lineage>
        <taxon>Bacteria</taxon>
        <taxon>Pseudomonadati</taxon>
        <taxon>Bacteroidota</taxon>
        <taxon>Flavobacteriia</taxon>
        <taxon>Flavobacteriales</taxon>
        <taxon>Flavobacteriaceae</taxon>
        <taxon>Flavobacterium</taxon>
    </lineage>
</organism>
<reference evidence="4 5" key="1">
    <citation type="submission" date="2015-08" db="EMBL/GenBank/DDBJ databases">
        <title>Whole genome sequence of Flavobacterium akiainvivens IK-1T, from decaying Wikstroemia oahuensis, an endemic Hawaiian shrub.</title>
        <authorList>
            <person name="Wan X."/>
            <person name="Hou S."/>
            <person name="Saito J."/>
            <person name="Donachie S."/>
        </authorList>
    </citation>
    <scope>NUCLEOTIDE SEQUENCE [LARGE SCALE GENOMIC DNA]</scope>
    <source>
        <strain evidence="4 5">IK-1</strain>
    </source>
</reference>
<evidence type="ECO:0000259" key="3">
    <source>
        <dbReference type="Pfam" id="PF17829"/>
    </source>
</evidence>
<feature type="chain" id="PRO_5005818376" description="Gylcosyl hydrolase 115 C-terminal domain-containing protein" evidence="2">
    <location>
        <begin position="24"/>
        <end position="837"/>
    </location>
</feature>
<keyword evidence="1" id="KW-0378">Hydrolase</keyword>
<dbReference type="EMBL" id="LIYD01000005">
    <property type="protein sequence ID" value="KOS05637.1"/>
    <property type="molecule type" value="Genomic_DNA"/>
</dbReference>
<dbReference type="GO" id="GO:0005975">
    <property type="term" value="P:carbohydrate metabolic process"/>
    <property type="evidence" value="ECO:0007669"/>
    <property type="project" value="UniProtKB-ARBA"/>
</dbReference>
<accession>A0A0M8MH27</accession>
<dbReference type="SUPFAM" id="SSF55545">
    <property type="entry name" value="beta-N-acetylhexosaminidase-like domain"/>
    <property type="match status" value="1"/>
</dbReference>
<dbReference type="STRING" id="1202724.AM493_06015"/>
<feature type="domain" description="Gylcosyl hydrolase 115 C-terminal" evidence="3">
    <location>
        <begin position="714"/>
        <end position="835"/>
    </location>
</feature>
<dbReference type="Pfam" id="PF15979">
    <property type="entry name" value="Glyco_hydro_115"/>
    <property type="match status" value="1"/>
</dbReference>
<keyword evidence="2" id="KW-0732">Signal</keyword>
<dbReference type="PANTHER" id="PTHR37842">
    <property type="match status" value="1"/>
</dbReference>
<dbReference type="InterPro" id="IPR042301">
    <property type="entry name" value="GH115_sf"/>
</dbReference>
<dbReference type="Proteomes" id="UP000037755">
    <property type="component" value="Unassembled WGS sequence"/>
</dbReference>
<keyword evidence="5" id="KW-1185">Reference proteome</keyword>
<evidence type="ECO:0000256" key="1">
    <source>
        <dbReference type="ARBA" id="ARBA00022801"/>
    </source>
</evidence>
<comment type="caution">
    <text evidence="4">The sequence shown here is derived from an EMBL/GenBank/DDBJ whole genome shotgun (WGS) entry which is preliminary data.</text>
</comment>
<dbReference type="Gene3D" id="3.30.379.10">
    <property type="entry name" value="Chitobiase/beta-hexosaminidase domain 2-like"/>
    <property type="match status" value="1"/>
</dbReference>
<dbReference type="InterPro" id="IPR031924">
    <property type="entry name" value="GH115"/>
</dbReference>
<dbReference type="RefSeq" id="WP_054406843.1">
    <property type="nucleotide sequence ID" value="NZ_FOYA01000003.1"/>
</dbReference>
<evidence type="ECO:0000256" key="2">
    <source>
        <dbReference type="SAM" id="SignalP"/>
    </source>
</evidence>
<sequence>MIKNIFIAFTLCLGLIGSLSAQHKPLTWFNGKDAVTYSLQVTDAPVIKTATAMFTEDLKQVTGFTPLQQNPNKATVCIVQYDAKLAQKLRKEGVPVDSLATKQDAFYIKALHNQLLIVGSDARGTAYGILELSRLAGVSPWLWWGDATPLKQKKLTVAGNYATFQAPSVEYRGIFINDEDWSTRPWSSKTFDKGEEGLISAKTYTEIFKLLLRLRANTIWPAMHEKTIPFYFVPGAKEAAEACGIVVGTSHCEPLMRNSASEWDDDKLGHYNFINNHDVVMNYWADRLKQVKSSATVFTMGMRGKHDSYMEGVTTLQERTDALQKVIYEQRDLLAKYIDKDVNSIPQQFVPYKEVLDIYENGVNVPEDIMLTWCDDNYGYITRLSNAEEQKRSGGAGVYYHLSYWGRPHDYLWLTTTPPGLIYNEMNEAYKHNAKRQWIVNVHDPKIAAYDMEFFLDLAWNIEFIGPQDINKHLENWLVREFGAKAGKKLLPAMQGLYNQSAIRRPEFMGWSKVEEDKKSYPRGFTPVVDSDLSLTEFGGELDRYLANYQAIKNIVIDAEKDIDPLRKDAFFAIIKYPVFGASAMAVKWLENQRANTIAANLPQDKWVTSKELIDACAKSRNAYNEIISLTDYYNNTMSGGKWQHAMSPNPRGLYVFDAPKLPQLPQGIIEKATPTPYTAGQKAVVNPKEVIAQNAADFTKSAGTVQPIQLLGHSANAVSVAKGASVTFEFEIQAEGEALLRTAVIPTHPNNKGDIRFSVQIDNETPQVCSFKEGFRTDPWKENVLRGQAIRQTKHNLTKGKHTLTITAFDDHVVIDQWMLDFEHERMFYMFPVERK</sequence>